<accession>A0ABD0WT78</accession>
<evidence type="ECO:0000256" key="5">
    <source>
        <dbReference type="ARBA" id="ARBA00023163"/>
    </source>
</evidence>
<keyword evidence="2" id="KW-0217">Developmental protein</keyword>
<comment type="caution">
    <text evidence="9">The sequence shown here is derived from an EMBL/GenBank/DDBJ whole genome shotgun (WGS) entry which is preliminary data.</text>
</comment>
<keyword evidence="5" id="KW-0804">Transcription</keyword>
<feature type="compositionally biased region" description="Low complexity" evidence="7">
    <location>
        <begin position="355"/>
        <end position="365"/>
    </location>
</feature>
<dbReference type="Gene3D" id="4.10.280.10">
    <property type="entry name" value="Helix-loop-helix DNA-binding domain"/>
    <property type="match status" value="1"/>
</dbReference>
<evidence type="ECO:0000313" key="9">
    <source>
        <dbReference type="EMBL" id="KAL0968786.1"/>
    </source>
</evidence>
<dbReference type="SUPFAM" id="SSF47459">
    <property type="entry name" value="HLH, helix-loop-helix DNA-binding domain"/>
    <property type="match status" value="1"/>
</dbReference>
<sequence>MYCASYPISAGTSSNNLVYCYNVKSVYAQSPDHDHLILDPSSHLSSGAPGSMYTATMFGEHQQATNSSPVMWSPSTNGMNQPGYGSMVGGASAHLSASYGGIQQSHHHMDYSSHQDSPVNINKVLPPMSSFHHANPAGSHTPSDKSLDNSCTGNPPRGSQTGATLGKALASIYSPDHTSSSDTSCTPDRSPSPPAGPTRVAPTAAQWRSSAQASLSPSYESSLISLSQLEDRLDRLDDVIHVLRNHAVGPLPSLPPDIHSLMAQASQAHSSPMPGPEQGHSPAPATTVQASSHPTLTPALVEAANLNNNSRTSLQSRSQNQSGRTFPAGVPVGLGGLELKLEGLEREELYDLHPSHQNHPNSHSSDSQRSDEESESHQTPRSSLASLHEDEDNLSPEQKAERERERRMANNARERLRVRDINEAFKELGHMTQLHLNSEKPQTKLLVLHQAVAVILSLEQQVRERNLNPKAACLRRREQEKMSVGLTDAQALLQHPGLDTTNPMGHDL</sequence>
<feature type="compositionally biased region" description="Polar residues" evidence="7">
    <location>
        <begin position="176"/>
        <end position="189"/>
    </location>
</feature>
<evidence type="ECO:0000256" key="6">
    <source>
        <dbReference type="ARBA" id="ARBA00023242"/>
    </source>
</evidence>
<evidence type="ECO:0000256" key="3">
    <source>
        <dbReference type="ARBA" id="ARBA00023015"/>
    </source>
</evidence>
<gene>
    <name evidence="9" type="ORF">UPYG_G00271850</name>
</gene>
<evidence type="ECO:0000313" key="10">
    <source>
        <dbReference type="Proteomes" id="UP001557470"/>
    </source>
</evidence>
<evidence type="ECO:0000259" key="8">
    <source>
        <dbReference type="PROSITE" id="PS50888"/>
    </source>
</evidence>
<dbReference type="FunFam" id="4.10.280.10:FF:000001">
    <property type="entry name" value="Putative transcription factor 12"/>
    <property type="match status" value="1"/>
</dbReference>
<evidence type="ECO:0000256" key="4">
    <source>
        <dbReference type="ARBA" id="ARBA00023125"/>
    </source>
</evidence>
<dbReference type="PANTHER" id="PTHR11793">
    <property type="entry name" value="BASIC HELIX-LOOP-HELIX TRANSCRIPTION FACTOR"/>
    <property type="match status" value="1"/>
</dbReference>
<evidence type="ECO:0000256" key="2">
    <source>
        <dbReference type="ARBA" id="ARBA00022473"/>
    </source>
</evidence>
<dbReference type="InterPro" id="IPR036638">
    <property type="entry name" value="HLH_DNA-bd_sf"/>
</dbReference>
<dbReference type="GO" id="GO:0003677">
    <property type="term" value="F:DNA binding"/>
    <property type="evidence" value="ECO:0007669"/>
    <property type="project" value="UniProtKB-KW"/>
</dbReference>
<feature type="compositionally biased region" description="Basic and acidic residues" evidence="7">
    <location>
        <begin position="366"/>
        <end position="378"/>
    </location>
</feature>
<feature type="compositionally biased region" description="Polar residues" evidence="7">
    <location>
        <begin position="310"/>
        <end position="324"/>
    </location>
</feature>
<organism evidence="9 10">
    <name type="scientific">Umbra pygmaea</name>
    <name type="common">Eastern mudminnow</name>
    <dbReference type="NCBI Taxonomy" id="75934"/>
    <lineage>
        <taxon>Eukaryota</taxon>
        <taxon>Metazoa</taxon>
        <taxon>Chordata</taxon>
        <taxon>Craniata</taxon>
        <taxon>Vertebrata</taxon>
        <taxon>Euteleostomi</taxon>
        <taxon>Actinopterygii</taxon>
        <taxon>Neopterygii</taxon>
        <taxon>Teleostei</taxon>
        <taxon>Protacanthopterygii</taxon>
        <taxon>Esociformes</taxon>
        <taxon>Umbridae</taxon>
        <taxon>Umbra</taxon>
    </lineage>
</organism>
<reference evidence="9 10" key="1">
    <citation type="submission" date="2024-06" db="EMBL/GenBank/DDBJ databases">
        <authorList>
            <person name="Pan Q."/>
            <person name="Wen M."/>
            <person name="Jouanno E."/>
            <person name="Zahm M."/>
            <person name="Klopp C."/>
            <person name="Cabau C."/>
            <person name="Louis A."/>
            <person name="Berthelot C."/>
            <person name="Parey E."/>
            <person name="Roest Crollius H."/>
            <person name="Montfort J."/>
            <person name="Robinson-Rechavi M."/>
            <person name="Bouchez O."/>
            <person name="Lampietro C."/>
            <person name="Lopez Roques C."/>
            <person name="Donnadieu C."/>
            <person name="Postlethwait J."/>
            <person name="Bobe J."/>
            <person name="Verreycken H."/>
            <person name="Guiguen Y."/>
        </authorList>
    </citation>
    <scope>NUCLEOTIDE SEQUENCE [LARGE SCALE GENOMIC DNA]</scope>
    <source>
        <strain evidence="9">Up_M1</strain>
        <tissue evidence="9">Testis</tissue>
    </source>
</reference>
<name>A0ABD0WT78_UMBPY</name>
<dbReference type="GO" id="GO:0005634">
    <property type="term" value="C:nucleus"/>
    <property type="evidence" value="ECO:0007669"/>
    <property type="project" value="UniProtKB-SubCell"/>
</dbReference>
<dbReference type="PROSITE" id="PS50888">
    <property type="entry name" value="BHLH"/>
    <property type="match status" value="1"/>
</dbReference>
<dbReference type="InterPro" id="IPR011598">
    <property type="entry name" value="bHLH_dom"/>
</dbReference>
<keyword evidence="4" id="KW-0238">DNA-binding</keyword>
<feature type="domain" description="BHLH" evidence="8">
    <location>
        <begin position="405"/>
        <end position="458"/>
    </location>
</feature>
<protein>
    <recommendedName>
        <fullName evidence="8">BHLH domain-containing protein</fullName>
    </recommendedName>
</protein>
<feature type="region of interest" description="Disordered" evidence="7">
    <location>
        <begin position="353"/>
        <end position="411"/>
    </location>
</feature>
<keyword evidence="10" id="KW-1185">Reference proteome</keyword>
<dbReference type="AlphaFoldDB" id="A0ABD0WT78"/>
<keyword evidence="6" id="KW-0539">Nucleus</keyword>
<dbReference type="CDD" id="cd18945">
    <property type="entry name" value="bHLH_E-protein_TCF4_E2-2"/>
    <property type="match status" value="1"/>
</dbReference>
<dbReference type="InterPro" id="IPR051098">
    <property type="entry name" value="NeuroDiff_E-box_TFs"/>
</dbReference>
<keyword evidence="3" id="KW-0805">Transcription regulation</keyword>
<feature type="compositionally biased region" description="Polar residues" evidence="7">
    <location>
        <begin position="148"/>
        <end position="163"/>
    </location>
</feature>
<proteinExistence type="predicted"/>
<feature type="region of interest" description="Disordered" evidence="7">
    <location>
        <begin position="264"/>
        <end position="292"/>
    </location>
</feature>
<dbReference type="EMBL" id="JAGEUA010000008">
    <property type="protein sequence ID" value="KAL0968786.1"/>
    <property type="molecule type" value="Genomic_DNA"/>
</dbReference>
<dbReference type="Proteomes" id="UP001557470">
    <property type="component" value="Unassembled WGS sequence"/>
</dbReference>
<dbReference type="Pfam" id="PF00010">
    <property type="entry name" value="HLH"/>
    <property type="match status" value="1"/>
</dbReference>
<comment type="subcellular location">
    <subcellularLocation>
        <location evidence="1">Nucleus</location>
    </subcellularLocation>
</comment>
<dbReference type="SMART" id="SM00353">
    <property type="entry name" value="HLH"/>
    <property type="match status" value="1"/>
</dbReference>
<feature type="region of interest" description="Disordered" evidence="7">
    <location>
        <begin position="310"/>
        <end position="332"/>
    </location>
</feature>
<feature type="compositionally biased region" description="Low complexity" evidence="7">
    <location>
        <begin position="209"/>
        <end position="219"/>
    </location>
</feature>
<evidence type="ECO:0000256" key="7">
    <source>
        <dbReference type="SAM" id="MobiDB-lite"/>
    </source>
</evidence>
<feature type="compositionally biased region" description="Basic and acidic residues" evidence="7">
    <location>
        <begin position="398"/>
        <end position="411"/>
    </location>
</feature>
<feature type="region of interest" description="Disordered" evidence="7">
    <location>
        <begin position="123"/>
        <end position="219"/>
    </location>
</feature>
<evidence type="ECO:0000256" key="1">
    <source>
        <dbReference type="ARBA" id="ARBA00004123"/>
    </source>
</evidence>
<dbReference type="PANTHER" id="PTHR11793:SF11">
    <property type="entry name" value="TRANSCRIPTION FACTOR 12"/>
    <property type="match status" value="1"/>
</dbReference>